<dbReference type="InterPro" id="IPR020449">
    <property type="entry name" value="Tscrpt_reg_AraC-type_HTH"/>
</dbReference>
<dbReference type="PANTHER" id="PTHR46796">
    <property type="entry name" value="HTH-TYPE TRANSCRIPTIONAL ACTIVATOR RHAS-RELATED"/>
    <property type="match status" value="1"/>
</dbReference>
<evidence type="ECO:0000256" key="1">
    <source>
        <dbReference type="ARBA" id="ARBA00023015"/>
    </source>
</evidence>
<sequence length="347" mass="39294">MFSAIESTELDKSRPVYDSSWVALNKSARAKMGTISTDQIHIGRRGRFWEEAISDLYTKTTVAIENPVQFYGRINWHKIGDVVLSDIRSTCSVVARESRHIRPSGDNPIQINFQLEGTGTVLQDGREAVTRPGEVTMYDSARPYEMRFDGPFRQLSVDFPRAMLQDRLKCSERVTARGFSGTSGPGRFLYSYVQSLVMEKNDDDLLIANYLQDNLMELLGIALFSLSQTGPLQDSDTKASTLSRVKAHIRAHLSDATLSPATTAKAQGLSLRNLYYLFESEGTTVWRFIQDTRLDQCRKEIEDTRMFGRSISDIALAWGFKDSAHFSRAFRSRFGLTPRECRAVRRT</sequence>
<keyword evidence="2" id="KW-0238">DNA-binding</keyword>
<dbReference type="Pfam" id="PF12833">
    <property type="entry name" value="HTH_18"/>
    <property type="match status" value="1"/>
</dbReference>
<organism evidence="5 6">
    <name type="scientific">Rhizobium lusitanum</name>
    <dbReference type="NCBI Taxonomy" id="293958"/>
    <lineage>
        <taxon>Bacteria</taxon>
        <taxon>Pseudomonadati</taxon>
        <taxon>Pseudomonadota</taxon>
        <taxon>Alphaproteobacteria</taxon>
        <taxon>Hyphomicrobiales</taxon>
        <taxon>Rhizobiaceae</taxon>
        <taxon>Rhizobium/Agrobacterium group</taxon>
        <taxon>Rhizobium</taxon>
    </lineage>
</organism>
<protein>
    <submittedName>
        <fullName evidence="5">Helix-turn-helix domain-containing protein</fullName>
    </submittedName>
</protein>
<evidence type="ECO:0000313" key="6">
    <source>
        <dbReference type="Proteomes" id="UP000483035"/>
    </source>
</evidence>
<keyword evidence="3" id="KW-0804">Transcription</keyword>
<dbReference type="Proteomes" id="UP000483035">
    <property type="component" value="Unassembled WGS sequence"/>
</dbReference>
<dbReference type="GO" id="GO:0043565">
    <property type="term" value="F:sequence-specific DNA binding"/>
    <property type="evidence" value="ECO:0007669"/>
    <property type="project" value="InterPro"/>
</dbReference>
<dbReference type="InterPro" id="IPR035418">
    <property type="entry name" value="AraC-bd_2"/>
</dbReference>
<dbReference type="AlphaFoldDB" id="A0A6L9UBX4"/>
<evidence type="ECO:0000256" key="3">
    <source>
        <dbReference type="ARBA" id="ARBA00023163"/>
    </source>
</evidence>
<accession>A0A6L9UBX4</accession>
<dbReference type="InterPro" id="IPR018060">
    <property type="entry name" value="HTH_AraC"/>
</dbReference>
<dbReference type="Gene3D" id="1.10.10.60">
    <property type="entry name" value="Homeodomain-like"/>
    <property type="match status" value="1"/>
</dbReference>
<dbReference type="InterPro" id="IPR050204">
    <property type="entry name" value="AraC_XylS_family_regulators"/>
</dbReference>
<dbReference type="EMBL" id="WUEY01000014">
    <property type="protein sequence ID" value="NEI72879.1"/>
    <property type="molecule type" value="Genomic_DNA"/>
</dbReference>
<dbReference type="Pfam" id="PF14525">
    <property type="entry name" value="AraC_binding_2"/>
    <property type="match status" value="1"/>
</dbReference>
<reference evidence="5 6" key="1">
    <citation type="submission" date="2019-12" db="EMBL/GenBank/DDBJ databases">
        <title>Rhizobium genotypes associated with high levels of biological nitrogen fixation by grain legumes in a temperate-maritime cropping system.</title>
        <authorList>
            <person name="Maluk M."/>
            <person name="Francesc Ferrando Molina F."/>
            <person name="Lopez Del Egido L."/>
            <person name="Lafos M."/>
            <person name="Langarica-Fuentes A."/>
            <person name="Gebre Yohannes G."/>
            <person name="Young M.W."/>
            <person name="Martin P."/>
            <person name="Gantlett R."/>
            <person name="Kenicer G."/>
            <person name="Hawes C."/>
            <person name="Begg G.S."/>
            <person name="Quilliam R.S."/>
            <person name="Squire G.R."/>
            <person name="Poole P.S."/>
            <person name="Young P.W."/>
            <person name="Iannetta P.M."/>
            <person name="James E.K."/>
        </authorList>
    </citation>
    <scope>NUCLEOTIDE SEQUENCE [LARGE SCALE GENOMIC DNA]</scope>
    <source>
        <strain evidence="5 6">JHI1118</strain>
    </source>
</reference>
<dbReference type="SUPFAM" id="SSF46689">
    <property type="entry name" value="Homeodomain-like"/>
    <property type="match status" value="1"/>
</dbReference>
<keyword evidence="1" id="KW-0805">Transcription regulation</keyword>
<proteinExistence type="predicted"/>
<gene>
    <name evidence="5" type="ORF">GR212_25280</name>
</gene>
<dbReference type="GO" id="GO:0003700">
    <property type="term" value="F:DNA-binding transcription factor activity"/>
    <property type="evidence" value="ECO:0007669"/>
    <property type="project" value="InterPro"/>
</dbReference>
<name>A0A6L9UBX4_9HYPH</name>
<dbReference type="SMART" id="SM00342">
    <property type="entry name" value="HTH_ARAC"/>
    <property type="match status" value="1"/>
</dbReference>
<comment type="caution">
    <text evidence="5">The sequence shown here is derived from an EMBL/GenBank/DDBJ whole genome shotgun (WGS) entry which is preliminary data.</text>
</comment>
<evidence type="ECO:0000256" key="2">
    <source>
        <dbReference type="ARBA" id="ARBA00023125"/>
    </source>
</evidence>
<evidence type="ECO:0000259" key="4">
    <source>
        <dbReference type="PROSITE" id="PS01124"/>
    </source>
</evidence>
<dbReference type="PANTHER" id="PTHR46796:SF6">
    <property type="entry name" value="ARAC SUBFAMILY"/>
    <property type="match status" value="1"/>
</dbReference>
<dbReference type="InterPro" id="IPR009057">
    <property type="entry name" value="Homeodomain-like_sf"/>
</dbReference>
<dbReference type="PROSITE" id="PS01124">
    <property type="entry name" value="HTH_ARAC_FAMILY_2"/>
    <property type="match status" value="1"/>
</dbReference>
<evidence type="ECO:0000313" key="5">
    <source>
        <dbReference type="EMBL" id="NEI72879.1"/>
    </source>
</evidence>
<dbReference type="PRINTS" id="PR00032">
    <property type="entry name" value="HTHARAC"/>
</dbReference>
<feature type="domain" description="HTH araC/xylS-type" evidence="4">
    <location>
        <begin position="243"/>
        <end position="344"/>
    </location>
</feature>